<protein>
    <submittedName>
        <fullName evidence="1">Uncharacterized protein</fullName>
    </submittedName>
</protein>
<name>A0A6V6ZDR1_9FLAO</name>
<dbReference type="AlphaFoldDB" id="A0A6V6ZDR1"/>
<evidence type="ECO:0000313" key="1">
    <source>
        <dbReference type="EMBL" id="CAD0009765.1"/>
    </source>
</evidence>
<sequence>MKYDFAGRLYFGRIISNLTYDNDKINLLKSVFKTSQNESYYLMEMFTRVPKDFLTVNDYNHLLKVVSEPDNKNVWILDHMIRRMPEMDIEAAIEIPKVLGVIISKIGKVAYINLHCDFFKVIHENYSEIFADNLNILEKIYLYFDDQGRHFDYDLNVLKIILSYNANFITDLLKYSLDEKDYLSRRDFNDNDFKKLWDLDNNVLIFDNMINYLVNFKSVFVHGASEFSKAFRGNNHKEIEFLQNKIITTQDNKMIELIFNIVTTIYRDKMLDFLKIILEKGCDIELFKRLDFYTSAGVTMGSRLPNIQFELTQYEKVLKFLNDQKDIKYLEFIELLERNIMYAKMSIERERKEEFVSEWD</sequence>
<dbReference type="EMBL" id="CAIJDP010000116">
    <property type="protein sequence ID" value="CAD0009765.1"/>
    <property type="molecule type" value="Genomic_DNA"/>
</dbReference>
<gene>
    <name evidence="1" type="ORF">FLAT13_05085</name>
</gene>
<accession>A0A6V6ZDR1</accession>
<evidence type="ECO:0000313" key="2">
    <source>
        <dbReference type="Proteomes" id="UP000530060"/>
    </source>
</evidence>
<keyword evidence="2" id="KW-1185">Reference proteome</keyword>
<reference evidence="1 2" key="1">
    <citation type="submission" date="2020-06" db="EMBL/GenBank/DDBJ databases">
        <authorList>
            <person name="Criscuolo A."/>
        </authorList>
    </citation>
    <scope>NUCLEOTIDE SEQUENCE [LARGE SCALE GENOMIC DNA]</scope>
    <source>
        <strain evidence="2">CIP 111411</strain>
    </source>
</reference>
<organism evidence="1 2">
    <name type="scientific">Flavobacterium salmonis</name>
    <dbReference type="NCBI Taxonomy" id="2654844"/>
    <lineage>
        <taxon>Bacteria</taxon>
        <taxon>Pseudomonadati</taxon>
        <taxon>Bacteroidota</taxon>
        <taxon>Flavobacteriia</taxon>
        <taxon>Flavobacteriales</taxon>
        <taxon>Flavobacteriaceae</taxon>
        <taxon>Flavobacterium</taxon>
    </lineage>
</organism>
<dbReference type="Proteomes" id="UP000530060">
    <property type="component" value="Unassembled WGS sequence"/>
</dbReference>
<dbReference type="RefSeq" id="WP_219634179.1">
    <property type="nucleotide sequence ID" value="NZ_CAIJDP010000116.1"/>
</dbReference>
<comment type="caution">
    <text evidence="1">The sequence shown here is derived from an EMBL/GenBank/DDBJ whole genome shotgun (WGS) entry which is preliminary data.</text>
</comment>
<proteinExistence type="predicted"/>